<feature type="region of interest" description="Disordered" evidence="3">
    <location>
        <begin position="48"/>
        <end position="74"/>
    </location>
</feature>
<keyword evidence="7" id="KW-1185">Reference proteome</keyword>
<evidence type="ECO:0000313" key="7">
    <source>
        <dbReference type="Proteomes" id="UP000444721"/>
    </source>
</evidence>
<feature type="domain" description="AMP-dependent synthetase/ligase" evidence="5">
    <location>
        <begin position="160"/>
        <end position="558"/>
    </location>
</feature>
<dbReference type="EMBL" id="VFQX01000052">
    <property type="protein sequence ID" value="KAF0974424.1"/>
    <property type="molecule type" value="Genomic_DNA"/>
</dbReference>
<dbReference type="Pfam" id="PF00501">
    <property type="entry name" value="AMP-binding"/>
    <property type="match status" value="1"/>
</dbReference>
<dbReference type="SUPFAM" id="SSF56801">
    <property type="entry name" value="Acetyl-CoA synthetase-like"/>
    <property type="match status" value="1"/>
</dbReference>
<evidence type="ECO:0000256" key="3">
    <source>
        <dbReference type="SAM" id="MobiDB-lite"/>
    </source>
</evidence>
<dbReference type="VEuPathDB" id="AmoebaDB:NF0083010"/>
<accession>A0A6A5BK49</accession>
<dbReference type="OrthoDB" id="10253869at2759"/>
<dbReference type="GO" id="GO:0006631">
    <property type="term" value="P:fatty acid metabolic process"/>
    <property type="evidence" value="ECO:0007669"/>
    <property type="project" value="TreeGrafter"/>
</dbReference>
<evidence type="ECO:0000313" key="6">
    <source>
        <dbReference type="EMBL" id="KAF0974424.1"/>
    </source>
</evidence>
<dbReference type="VEuPathDB" id="AmoebaDB:NfTy_089790"/>
<dbReference type="PANTHER" id="PTHR43201:SF5">
    <property type="entry name" value="MEDIUM-CHAIN ACYL-COA LIGASE ACSF2, MITOCHONDRIAL"/>
    <property type="match status" value="1"/>
</dbReference>
<comment type="similarity">
    <text evidence="1">Belongs to the ATP-dependent AMP-binding enzyme family.</text>
</comment>
<dbReference type="Gene3D" id="3.40.50.12780">
    <property type="entry name" value="N-terminal domain of ligase-like"/>
    <property type="match status" value="1"/>
</dbReference>
<dbReference type="Proteomes" id="UP000444721">
    <property type="component" value="Unassembled WGS sequence"/>
</dbReference>
<dbReference type="PANTHER" id="PTHR43201">
    <property type="entry name" value="ACYL-COA SYNTHETASE"/>
    <property type="match status" value="1"/>
</dbReference>
<organism evidence="6 7">
    <name type="scientific">Naegleria fowleri</name>
    <name type="common">Brain eating amoeba</name>
    <dbReference type="NCBI Taxonomy" id="5763"/>
    <lineage>
        <taxon>Eukaryota</taxon>
        <taxon>Discoba</taxon>
        <taxon>Heterolobosea</taxon>
        <taxon>Tetramitia</taxon>
        <taxon>Eutetramitia</taxon>
        <taxon>Vahlkampfiidae</taxon>
        <taxon>Naegleria</taxon>
    </lineage>
</organism>
<evidence type="ECO:0000259" key="5">
    <source>
        <dbReference type="Pfam" id="PF00501"/>
    </source>
</evidence>
<feature type="transmembrane region" description="Helical" evidence="4">
    <location>
        <begin position="110"/>
        <end position="127"/>
    </location>
</feature>
<dbReference type="InterPro" id="IPR020845">
    <property type="entry name" value="AMP-binding_CS"/>
</dbReference>
<keyword evidence="4" id="KW-1133">Transmembrane helix</keyword>
<keyword evidence="4" id="KW-0812">Transmembrane</keyword>
<dbReference type="GeneID" id="68113674"/>
<dbReference type="GO" id="GO:0031956">
    <property type="term" value="F:medium-chain fatty acid-CoA ligase activity"/>
    <property type="evidence" value="ECO:0007669"/>
    <property type="project" value="TreeGrafter"/>
</dbReference>
<keyword evidence="4" id="KW-0472">Membrane</keyword>
<comment type="caution">
    <text evidence="6">The sequence shown here is derived from an EMBL/GenBank/DDBJ whole genome shotgun (WGS) entry which is preliminary data.</text>
</comment>
<dbReference type="VEuPathDB" id="AmoebaDB:FDP41_006456"/>
<dbReference type="RefSeq" id="XP_044559137.1">
    <property type="nucleotide sequence ID" value="XM_044710093.1"/>
</dbReference>
<dbReference type="AlphaFoldDB" id="A0A6A5BK49"/>
<dbReference type="InterPro" id="IPR000873">
    <property type="entry name" value="AMP-dep_synth/lig_dom"/>
</dbReference>
<name>A0A6A5BK49_NAEFO</name>
<protein>
    <recommendedName>
        <fullName evidence="5">AMP-dependent synthetase/ligase domain-containing protein</fullName>
    </recommendedName>
</protein>
<sequence length="750" mass="86169">MYSSHKERLVFNKDHTGIITFSEENEEDSSLEINQDHLISNVMKEEEETQLKSKLNPQNPPVPPPRNRSRIKSPTKSLDNVLGRLFEQIKEKDAQNPALHYPQAVKLNKILYYTIGGIIFTLLFSWLEYSQTVLLITPLIIFVAIGKINLYPSDYLYSPKYSITFHQLRESIRFYNRIITKELSKKKRNRVLALVDPTDVQLIPLVFALIQSGQEVIVLNPKECGLNSFFEWIPKLDIDAVLVSPLIYCMLQIIHFVQKRSWLSLGKKYLIFTGSLTAYKLIGKNNHYEWSHIPRINKIDQIQQNTISSDDDLYSYNDDDTVAIVNTTGTTGKPKLVHITHAMLKNQIESFEELMSPYLLKGRQDRIINHNVVMTLCVNCMGLTSIVPPFDLSKPSSVDPNEYINTIHTYNFYPRFGFSSPIVWMEIMEYCARMNKPNSKVKEEYSVAPPLEVLLCGGNSTPFSLHKKFRQWASKDEDSSALLFPTYGATECLPICLTNTWELEKIYETEEIQYSVSRGYCVGKECPNVTVLIRNQEKVSGGNIGEIWIGGKAVSPRYELDNTAMLQTKEIIDGVLFHKTGDIGYKDENEMVWYCGRLSQTFHVIPAKGDRSNKSLEEPLVIIPACIEHAFYNKFPSMRRCACVGYSPITKQTNVILKLNEKNFLSRYNELSFQEMAIVFETFGNEKIESSILEEFWNNTILSNPETPEEFSNLAIRFVQQKSLPVDNRHNSKIEMTRLALDLNRSMIVK</sequence>
<dbReference type="InterPro" id="IPR042099">
    <property type="entry name" value="ANL_N_sf"/>
</dbReference>
<gene>
    <name evidence="6" type="ORF">FDP41_006456</name>
</gene>
<reference evidence="6 7" key="1">
    <citation type="journal article" date="2019" name="Sci. Rep.">
        <title>Nanopore sequencing improves the draft genome of the human pathogenic amoeba Naegleria fowleri.</title>
        <authorList>
            <person name="Liechti N."/>
            <person name="Schurch N."/>
            <person name="Bruggmann R."/>
            <person name="Wittwer M."/>
        </authorList>
    </citation>
    <scope>NUCLEOTIDE SEQUENCE [LARGE SCALE GENOMIC DNA]</scope>
    <source>
        <strain evidence="6 7">ATCC 30894</strain>
    </source>
</reference>
<evidence type="ECO:0000256" key="4">
    <source>
        <dbReference type="SAM" id="Phobius"/>
    </source>
</evidence>
<dbReference type="OMA" id="SPIVWME"/>
<evidence type="ECO:0000256" key="2">
    <source>
        <dbReference type="ARBA" id="ARBA00022598"/>
    </source>
</evidence>
<dbReference type="PROSITE" id="PS00455">
    <property type="entry name" value="AMP_BINDING"/>
    <property type="match status" value="1"/>
</dbReference>
<keyword evidence="2" id="KW-0436">Ligase</keyword>
<proteinExistence type="inferred from homology"/>
<evidence type="ECO:0000256" key="1">
    <source>
        <dbReference type="ARBA" id="ARBA00006432"/>
    </source>
</evidence>